<organism evidence="1 2">
    <name type="scientific">Anaerovirgula multivorans</name>
    <dbReference type="NCBI Taxonomy" id="312168"/>
    <lineage>
        <taxon>Bacteria</taxon>
        <taxon>Bacillati</taxon>
        <taxon>Bacillota</taxon>
        <taxon>Clostridia</taxon>
        <taxon>Peptostreptococcales</taxon>
        <taxon>Natronincolaceae</taxon>
        <taxon>Anaerovirgula</taxon>
    </lineage>
</organism>
<dbReference type="AlphaFoldDB" id="A0A239CRI9"/>
<protein>
    <submittedName>
        <fullName evidence="1">Uncharacterized protein</fullName>
    </submittedName>
</protein>
<gene>
    <name evidence="1" type="ORF">SAMN05446037_1006103</name>
</gene>
<dbReference type="Proteomes" id="UP000198304">
    <property type="component" value="Unassembled WGS sequence"/>
</dbReference>
<dbReference type="EMBL" id="FZOJ01000006">
    <property type="protein sequence ID" value="SNS22482.1"/>
    <property type="molecule type" value="Genomic_DNA"/>
</dbReference>
<evidence type="ECO:0000313" key="2">
    <source>
        <dbReference type="Proteomes" id="UP000198304"/>
    </source>
</evidence>
<sequence>MDYEVVKPNLITQCKKEKEFNKRMQKTLGKRMKRMSSLTLSYSQCLPITELSGNLRLLIHQHEKGFSFKIVSTSEKIGYVFALLEEEIVNVYFVDGEEIFEERSVIGRGIIGTLVAGPLGAIIGGLSGLSQAKAQDKYMIIKTNEYNIIFKFILFEKLQIGILQKDFKKALKEKIITKDSKRQQELKFLDKL</sequence>
<reference evidence="1 2" key="1">
    <citation type="submission" date="2017-06" db="EMBL/GenBank/DDBJ databases">
        <authorList>
            <person name="Kim H.J."/>
            <person name="Triplett B.A."/>
        </authorList>
    </citation>
    <scope>NUCLEOTIDE SEQUENCE [LARGE SCALE GENOMIC DNA]</scope>
    <source>
        <strain evidence="1 2">SCA</strain>
    </source>
</reference>
<evidence type="ECO:0000313" key="1">
    <source>
        <dbReference type="EMBL" id="SNS22482.1"/>
    </source>
</evidence>
<keyword evidence="2" id="KW-1185">Reference proteome</keyword>
<proteinExistence type="predicted"/>
<dbReference type="RefSeq" id="WP_141131360.1">
    <property type="nucleotide sequence ID" value="NZ_FZOJ01000006.1"/>
</dbReference>
<name>A0A239CRI9_9FIRM</name>
<accession>A0A239CRI9</accession>